<dbReference type="AlphaFoldDB" id="A0AAN8K7A9"/>
<feature type="domain" description="HAT C-terminal dimerisation" evidence="1">
    <location>
        <begin position="19"/>
        <end position="59"/>
    </location>
</feature>
<dbReference type="InterPro" id="IPR008906">
    <property type="entry name" value="HATC_C_dom"/>
</dbReference>
<evidence type="ECO:0000313" key="2">
    <source>
        <dbReference type="EMBL" id="KAK6191362.1"/>
    </source>
</evidence>
<evidence type="ECO:0000313" key="3">
    <source>
        <dbReference type="Proteomes" id="UP001347796"/>
    </source>
</evidence>
<sequence>MDVIWGFLGHMVHAGGRLRFAKLSAVAKLVLVIPHSNAGEERVFSMVRKNKTDFRNSLSVDGTLMSLLTVKLANPESTPCHRWEPPKDLMKAAKGATMNYNRYHSKN</sequence>
<dbReference type="PANTHER" id="PTHR37162:SF1">
    <property type="entry name" value="BED-TYPE DOMAIN-CONTAINING PROTEIN"/>
    <property type="match status" value="1"/>
</dbReference>
<name>A0AAN8K7A9_PATCE</name>
<evidence type="ECO:0000259" key="1">
    <source>
        <dbReference type="Pfam" id="PF05699"/>
    </source>
</evidence>
<organism evidence="2 3">
    <name type="scientific">Patella caerulea</name>
    <name type="common">Rayed Mediterranean limpet</name>
    <dbReference type="NCBI Taxonomy" id="87958"/>
    <lineage>
        <taxon>Eukaryota</taxon>
        <taxon>Metazoa</taxon>
        <taxon>Spiralia</taxon>
        <taxon>Lophotrochozoa</taxon>
        <taxon>Mollusca</taxon>
        <taxon>Gastropoda</taxon>
        <taxon>Patellogastropoda</taxon>
        <taxon>Patelloidea</taxon>
        <taxon>Patellidae</taxon>
        <taxon>Patella</taxon>
    </lineage>
</organism>
<keyword evidence="3" id="KW-1185">Reference proteome</keyword>
<accession>A0AAN8K7A9</accession>
<dbReference type="GO" id="GO:0046983">
    <property type="term" value="F:protein dimerization activity"/>
    <property type="evidence" value="ECO:0007669"/>
    <property type="project" value="InterPro"/>
</dbReference>
<comment type="caution">
    <text evidence="2">The sequence shown here is derived from an EMBL/GenBank/DDBJ whole genome shotgun (WGS) entry which is preliminary data.</text>
</comment>
<dbReference type="EMBL" id="JAZGQO010000002">
    <property type="protein sequence ID" value="KAK6191362.1"/>
    <property type="molecule type" value="Genomic_DNA"/>
</dbReference>
<reference evidence="2 3" key="1">
    <citation type="submission" date="2024-01" db="EMBL/GenBank/DDBJ databases">
        <title>The genome of the rayed Mediterranean limpet Patella caerulea (Linnaeus, 1758).</title>
        <authorList>
            <person name="Anh-Thu Weber A."/>
            <person name="Halstead-Nussloch G."/>
        </authorList>
    </citation>
    <scope>NUCLEOTIDE SEQUENCE [LARGE SCALE GENOMIC DNA]</scope>
    <source>
        <strain evidence="2">AATW-2023a</strain>
        <tissue evidence="2">Whole specimen</tissue>
    </source>
</reference>
<dbReference type="Pfam" id="PF05699">
    <property type="entry name" value="Dimer_Tnp_hAT"/>
    <property type="match status" value="1"/>
</dbReference>
<gene>
    <name evidence="2" type="ORF">SNE40_003074</name>
</gene>
<dbReference type="Proteomes" id="UP001347796">
    <property type="component" value="Unassembled WGS sequence"/>
</dbReference>
<proteinExistence type="predicted"/>
<protein>
    <recommendedName>
        <fullName evidence="1">HAT C-terminal dimerisation domain-containing protein</fullName>
    </recommendedName>
</protein>
<dbReference type="PANTHER" id="PTHR37162">
    <property type="entry name" value="HAT FAMILY DIMERISATION DOMAINCONTAINING PROTEIN-RELATED"/>
    <property type="match status" value="1"/>
</dbReference>